<dbReference type="PROSITE" id="PS50297">
    <property type="entry name" value="ANK_REP_REGION"/>
    <property type="match status" value="1"/>
</dbReference>
<reference evidence="4 5" key="1">
    <citation type="submission" date="2020-01" db="EMBL/GenBank/DDBJ databases">
        <title>Polyphasic characterisation and genomic insights into a novel alkali tolerant bacterium VR-M41.</title>
        <authorList>
            <person name="Vemuluri V.R."/>
        </authorList>
    </citation>
    <scope>NUCLEOTIDE SEQUENCE [LARGE SCALE GENOMIC DNA]</scope>
    <source>
        <strain evidence="4 5">VR-M41</strain>
    </source>
</reference>
<dbReference type="SUPFAM" id="SSF48403">
    <property type="entry name" value="Ankyrin repeat"/>
    <property type="match status" value="1"/>
</dbReference>
<evidence type="ECO:0000256" key="2">
    <source>
        <dbReference type="ARBA" id="ARBA00023043"/>
    </source>
</evidence>
<dbReference type="PANTHER" id="PTHR24171">
    <property type="entry name" value="ANKYRIN REPEAT DOMAIN-CONTAINING PROTEIN 39-RELATED"/>
    <property type="match status" value="1"/>
</dbReference>
<comment type="caution">
    <text evidence="4">The sequence shown here is derived from an EMBL/GenBank/DDBJ whole genome shotgun (WGS) entry which is preliminary data.</text>
</comment>
<dbReference type="PROSITE" id="PS50088">
    <property type="entry name" value="ANK_REPEAT"/>
    <property type="match status" value="1"/>
</dbReference>
<dbReference type="SMART" id="SM00248">
    <property type="entry name" value="ANK"/>
    <property type="match status" value="3"/>
</dbReference>
<name>A0ABX0FE39_9BACL</name>
<gene>
    <name evidence="4" type="ORF">GYN08_16465</name>
</gene>
<dbReference type="Pfam" id="PF12796">
    <property type="entry name" value="Ank_2"/>
    <property type="match status" value="1"/>
</dbReference>
<protein>
    <submittedName>
        <fullName evidence="4">Ankyrin repeat domain-containing protein</fullName>
    </submittedName>
</protein>
<dbReference type="EMBL" id="JAAFGS010000006">
    <property type="protein sequence ID" value="NGZ76902.1"/>
    <property type="molecule type" value="Genomic_DNA"/>
</dbReference>
<accession>A0ABX0FE39</accession>
<keyword evidence="1" id="KW-0677">Repeat</keyword>
<keyword evidence="5" id="KW-1185">Reference proteome</keyword>
<dbReference type="InterPro" id="IPR002110">
    <property type="entry name" value="Ankyrin_rpt"/>
</dbReference>
<evidence type="ECO:0000256" key="1">
    <source>
        <dbReference type="ARBA" id="ARBA00022737"/>
    </source>
</evidence>
<dbReference type="InterPro" id="IPR036770">
    <property type="entry name" value="Ankyrin_rpt-contain_sf"/>
</dbReference>
<dbReference type="Proteomes" id="UP000800303">
    <property type="component" value="Unassembled WGS sequence"/>
</dbReference>
<dbReference type="RefSeq" id="WP_166276273.1">
    <property type="nucleotide sequence ID" value="NZ_JAAFGS010000006.1"/>
</dbReference>
<feature type="repeat" description="ANK" evidence="3">
    <location>
        <begin position="31"/>
        <end position="63"/>
    </location>
</feature>
<organism evidence="4 5">
    <name type="scientific">Saccharibacillus alkalitolerans</name>
    <dbReference type="NCBI Taxonomy" id="2705290"/>
    <lineage>
        <taxon>Bacteria</taxon>
        <taxon>Bacillati</taxon>
        <taxon>Bacillota</taxon>
        <taxon>Bacilli</taxon>
        <taxon>Bacillales</taxon>
        <taxon>Paenibacillaceae</taxon>
        <taxon>Saccharibacillus</taxon>
    </lineage>
</organism>
<proteinExistence type="predicted"/>
<evidence type="ECO:0000313" key="4">
    <source>
        <dbReference type="EMBL" id="NGZ76902.1"/>
    </source>
</evidence>
<dbReference type="Gene3D" id="1.25.40.20">
    <property type="entry name" value="Ankyrin repeat-containing domain"/>
    <property type="match status" value="1"/>
</dbReference>
<evidence type="ECO:0000256" key="3">
    <source>
        <dbReference type="PROSITE-ProRule" id="PRU00023"/>
    </source>
</evidence>
<keyword evidence="2 3" id="KW-0040">ANK repeat</keyword>
<evidence type="ECO:0000313" key="5">
    <source>
        <dbReference type="Proteomes" id="UP000800303"/>
    </source>
</evidence>
<sequence>MDIFKAIQDGQTEAVERYLTGGADPNRIYENGWTLLKAAAEHEQPEIVKLLVEGGADVNLQPDGGWTALHQAVDIAIDGTIQTGGQPGDEPVAIIRYLLEHGADPELRDTDGQHALDIAEAYRSEKVIAVLQSGMPRSNPESDRNNPGSV</sequence>